<evidence type="ECO:0000313" key="1">
    <source>
        <dbReference type="EMBL" id="CAG8752217.1"/>
    </source>
</evidence>
<sequence length="211" mass="23764">MMMQENEELPAELVGLYEVSFISQTLEDLLAEKMLEDNDYDSDGNNRELSNNTSVISKVNVLYSIDLYNELSNDFISSYQARINVNTNHPRAPNLLLDAQLQQDPDYIAVCVPCMTIAKWHNAPTLAIIPEAITNVLIFHWQWLSPVYLNCSLGCAENANQFTHYHHLTGSFGLTKNICALQLYSGTLGAILNNSSNNNWFYHSLIDAMIG</sequence>
<protein>
    <submittedName>
        <fullName evidence="1">46390_t:CDS:1</fullName>
    </submittedName>
</protein>
<comment type="caution">
    <text evidence="1">The sequence shown here is derived from an EMBL/GenBank/DDBJ whole genome shotgun (WGS) entry which is preliminary data.</text>
</comment>
<organism evidence="1 2">
    <name type="scientific">Gigaspora margarita</name>
    <dbReference type="NCBI Taxonomy" id="4874"/>
    <lineage>
        <taxon>Eukaryota</taxon>
        <taxon>Fungi</taxon>
        <taxon>Fungi incertae sedis</taxon>
        <taxon>Mucoromycota</taxon>
        <taxon>Glomeromycotina</taxon>
        <taxon>Glomeromycetes</taxon>
        <taxon>Diversisporales</taxon>
        <taxon>Gigasporaceae</taxon>
        <taxon>Gigaspora</taxon>
    </lineage>
</organism>
<gene>
    <name evidence="1" type="ORF">GMARGA_LOCUS16526</name>
</gene>
<dbReference type="Proteomes" id="UP000789901">
    <property type="component" value="Unassembled WGS sequence"/>
</dbReference>
<accession>A0ABN7VB64</accession>
<dbReference type="EMBL" id="CAJVQB010012021">
    <property type="protein sequence ID" value="CAG8752217.1"/>
    <property type="molecule type" value="Genomic_DNA"/>
</dbReference>
<name>A0ABN7VB64_GIGMA</name>
<proteinExistence type="predicted"/>
<evidence type="ECO:0000313" key="2">
    <source>
        <dbReference type="Proteomes" id="UP000789901"/>
    </source>
</evidence>
<keyword evidence="2" id="KW-1185">Reference proteome</keyword>
<reference evidence="1 2" key="1">
    <citation type="submission" date="2021-06" db="EMBL/GenBank/DDBJ databases">
        <authorList>
            <person name="Kallberg Y."/>
            <person name="Tangrot J."/>
            <person name="Rosling A."/>
        </authorList>
    </citation>
    <scope>NUCLEOTIDE SEQUENCE [LARGE SCALE GENOMIC DNA]</scope>
    <source>
        <strain evidence="1 2">120-4 pot B 10/14</strain>
    </source>
</reference>